<dbReference type="AlphaFoldDB" id="A0A9P9YNN7"/>
<dbReference type="Proteomes" id="UP001059596">
    <property type="component" value="Unassembled WGS sequence"/>
</dbReference>
<evidence type="ECO:0000313" key="2">
    <source>
        <dbReference type="EMBL" id="KAI8040271.1"/>
    </source>
</evidence>
<feature type="non-terminal residue" evidence="2">
    <location>
        <position position="1"/>
    </location>
</feature>
<keyword evidence="3" id="KW-1185">Reference proteome</keyword>
<sequence>LVPLSFPFLSVTYRSVPYFFFLFVIPLFDPPSSHGNWDCHIFDTWPSKNHSAGNISFPFLAKSQLPFPLVNVNVNVANVIVTYFSFHFVAASGRTMQRSMPVAVGN</sequence>
<proteinExistence type="predicted"/>
<feature type="transmembrane region" description="Helical" evidence="1">
    <location>
        <begin position="6"/>
        <end position="28"/>
    </location>
</feature>
<evidence type="ECO:0000256" key="1">
    <source>
        <dbReference type="SAM" id="Phobius"/>
    </source>
</evidence>
<comment type="caution">
    <text evidence="2">The sequence shown here is derived from an EMBL/GenBank/DDBJ whole genome shotgun (WGS) entry which is preliminary data.</text>
</comment>
<gene>
    <name evidence="2" type="ORF">M5D96_006211</name>
</gene>
<dbReference type="EMBL" id="JAMKOV010000004">
    <property type="protein sequence ID" value="KAI8040271.1"/>
    <property type="molecule type" value="Genomic_DNA"/>
</dbReference>
<keyword evidence="1" id="KW-1133">Transmembrane helix</keyword>
<reference evidence="2" key="1">
    <citation type="journal article" date="2023" name="Genome Biol. Evol.">
        <title>Long-read-based Genome Assembly of Drosophila gunungcola Reveals Fewer Chemosensory Genes in Flower-breeding Species.</title>
        <authorList>
            <person name="Negi A."/>
            <person name="Liao B.Y."/>
            <person name="Yeh S.D."/>
        </authorList>
    </citation>
    <scope>NUCLEOTIDE SEQUENCE</scope>
    <source>
        <strain evidence="2">Sukarami</strain>
    </source>
</reference>
<accession>A0A9P9YNN7</accession>
<keyword evidence="1" id="KW-0472">Membrane</keyword>
<protein>
    <submittedName>
        <fullName evidence="2">Uncharacterized protein</fullName>
    </submittedName>
</protein>
<organism evidence="2 3">
    <name type="scientific">Drosophila gunungcola</name>
    <name type="common">fruit fly</name>
    <dbReference type="NCBI Taxonomy" id="103775"/>
    <lineage>
        <taxon>Eukaryota</taxon>
        <taxon>Metazoa</taxon>
        <taxon>Ecdysozoa</taxon>
        <taxon>Arthropoda</taxon>
        <taxon>Hexapoda</taxon>
        <taxon>Insecta</taxon>
        <taxon>Pterygota</taxon>
        <taxon>Neoptera</taxon>
        <taxon>Endopterygota</taxon>
        <taxon>Diptera</taxon>
        <taxon>Brachycera</taxon>
        <taxon>Muscomorpha</taxon>
        <taxon>Ephydroidea</taxon>
        <taxon>Drosophilidae</taxon>
        <taxon>Drosophila</taxon>
        <taxon>Sophophora</taxon>
    </lineage>
</organism>
<keyword evidence="1" id="KW-0812">Transmembrane</keyword>
<name>A0A9P9YNN7_9MUSC</name>
<evidence type="ECO:0000313" key="3">
    <source>
        <dbReference type="Proteomes" id="UP001059596"/>
    </source>
</evidence>